<gene>
    <name evidence="1" type="ORF">H340_01209</name>
</gene>
<reference evidence="1 2" key="1">
    <citation type="journal article" date="2013" name="Genome Announc.">
        <title>Whole-Genome Shotgun Assembly and Analysis of the Genome of Streptomyces mobaraensis DSM 40847, a Strain for Industrial Production of Microbial Transglutaminase.</title>
        <authorList>
            <person name="Yang H."/>
            <person name="He T."/>
            <person name="Wu W."/>
            <person name="Zhu W."/>
            <person name="Lu B."/>
            <person name="Sun W."/>
        </authorList>
    </citation>
    <scope>NUCLEOTIDE SEQUENCE [LARGE SCALE GENOMIC DNA]</scope>
    <source>
        <strain evidence="1 2">DSM 40847</strain>
    </source>
</reference>
<dbReference type="RefSeq" id="WP_004938060.1">
    <property type="nucleotide sequence ID" value="NZ_AORZ01000002.1"/>
</dbReference>
<comment type="caution">
    <text evidence="1">The sequence shown here is derived from an EMBL/GenBank/DDBJ whole genome shotgun (WGS) entry which is preliminary data.</text>
</comment>
<dbReference type="Proteomes" id="UP000011740">
    <property type="component" value="Unassembled WGS sequence"/>
</dbReference>
<dbReference type="PATRIC" id="fig|1223523.3.peg.251"/>
<protein>
    <submittedName>
        <fullName evidence="1">Uncharacterized protein</fullName>
    </submittedName>
</protein>
<evidence type="ECO:0000313" key="1">
    <source>
        <dbReference type="EMBL" id="EMF02422.1"/>
    </source>
</evidence>
<evidence type="ECO:0000313" key="2">
    <source>
        <dbReference type="Proteomes" id="UP000011740"/>
    </source>
</evidence>
<accession>M3CED2</accession>
<dbReference type="AlphaFoldDB" id="M3CED2"/>
<dbReference type="EMBL" id="AORZ01000002">
    <property type="protein sequence ID" value="EMF02422.1"/>
    <property type="molecule type" value="Genomic_DNA"/>
</dbReference>
<organism evidence="1 2">
    <name type="scientific">Streptomyces mobaraensis (strain ATCC 29032 / DSM 40847 / JCM 4168 / NBRC 13819 / NCIMB 11159 / IPCR 16-22)</name>
    <dbReference type="NCBI Taxonomy" id="1223523"/>
    <lineage>
        <taxon>Bacteria</taxon>
        <taxon>Bacillati</taxon>
        <taxon>Actinomycetota</taxon>
        <taxon>Actinomycetes</taxon>
        <taxon>Kitasatosporales</taxon>
        <taxon>Streptomycetaceae</taxon>
        <taxon>Streptomyces</taxon>
    </lineage>
</organism>
<sequence length="150" mass="16869">MIKNFVHHITSDMVTTCDTESAANTAWDNCPNADEVVTHGAMDAEHARLLVCVQADMEEQIREVEQAVLETCGVRHSKVADIARKLVERANTAELERALLRRMVRSLERRNEEIYHLLEVRTATFNTTLAELRAELAASSSRTRHQADAA</sequence>
<name>M3CED2_STRM1</name>
<proteinExistence type="predicted"/>